<dbReference type="InterPro" id="IPR006066">
    <property type="entry name" value="NO2/SO3_Rdtase_FeS/sirohaem_BS"/>
</dbReference>
<dbReference type="PANTHER" id="PTHR11493">
    <property type="entry name" value="SULFITE REDUCTASE [NADPH] SUBUNIT BETA-RELATED"/>
    <property type="match status" value="1"/>
</dbReference>
<dbReference type="GO" id="GO:0009337">
    <property type="term" value="C:sulfite reductase complex (NADPH)"/>
    <property type="evidence" value="ECO:0007669"/>
    <property type="project" value="InterPro"/>
</dbReference>
<feature type="domain" description="Nitrite/Sulfite reductase ferredoxin-like" evidence="18">
    <location>
        <begin position="77"/>
        <end position="137"/>
    </location>
</feature>
<evidence type="ECO:0000259" key="17">
    <source>
        <dbReference type="Pfam" id="PF01077"/>
    </source>
</evidence>
<evidence type="ECO:0000256" key="4">
    <source>
        <dbReference type="ARBA" id="ARBA00022605"/>
    </source>
</evidence>
<dbReference type="InterPro" id="IPR045854">
    <property type="entry name" value="NO2/SO3_Rdtase_4Fe4S_sf"/>
</dbReference>
<dbReference type="InterPro" id="IPR036136">
    <property type="entry name" value="Nit/Sulf_reduc_fer-like_dom_sf"/>
</dbReference>
<evidence type="ECO:0000256" key="3">
    <source>
        <dbReference type="ARBA" id="ARBA00022485"/>
    </source>
</evidence>
<dbReference type="FunFam" id="3.30.413.10:FF:000003">
    <property type="entry name" value="Sulfite reductase [NADPH] hemoprotein beta-component"/>
    <property type="match status" value="1"/>
</dbReference>
<evidence type="ECO:0000256" key="1">
    <source>
        <dbReference type="ARBA" id="ARBA00004774"/>
    </source>
</evidence>
<dbReference type="PROSITE" id="PS00365">
    <property type="entry name" value="NIR_SIR"/>
    <property type="match status" value="1"/>
</dbReference>
<dbReference type="RefSeq" id="WP_125555371.1">
    <property type="nucleotide sequence ID" value="NZ_RBVX01000006.1"/>
</dbReference>
<evidence type="ECO:0000256" key="2">
    <source>
        <dbReference type="ARBA" id="ARBA00010429"/>
    </source>
</evidence>
<comment type="subunit">
    <text evidence="14 15">Alpha(8)-beta(8). The alpha component is a flavoprotein, the beta component is a hemoprotein.</text>
</comment>
<dbReference type="InterPro" id="IPR005117">
    <property type="entry name" value="NiRdtase/SiRdtase_haem-b_fer"/>
</dbReference>
<evidence type="ECO:0000256" key="12">
    <source>
        <dbReference type="ARBA" id="ARBA00052219"/>
    </source>
</evidence>
<feature type="binding site" description="axial binding residue" evidence="15">
    <location>
        <position position="488"/>
    </location>
    <ligand>
        <name>siroheme</name>
        <dbReference type="ChEBI" id="CHEBI:60052"/>
    </ligand>
    <ligandPart>
        <name>Fe</name>
        <dbReference type="ChEBI" id="CHEBI:18248"/>
    </ligandPart>
</feature>
<keyword evidence="20" id="KW-1185">Reference proteome</keyword>
<evidence type="ECO:0000256" key="8">
    <source>
        <dbReference type="ARBA" id="ARBA00023002"/>
    </source>
</evidence>
<feature type="binding site" evidence="15">
    <location>
        <position position="445"/>
    </location>
    <ligand>
        <name>[4Fe-4S] cluster</name>
        <dbReference type="ChEBI" id="CHEBI:49883"/>
    </ligand>
</feature>
<reference evidence="19 20" key="1">
    <citation type="submission" date="2018-10" db="EMBL/GenBank/DDBJ databases">
        <title>Draft genome sequence of Bacillus salarius IM0101, isolated from a hypersaline soil in Inner Mongolia, China.</title>
        <authorList>
            <person name="Yamprayoonswat W."/>
            <person name="Boonvisut S."/>
            <person name="Jumpathong W."/>
            <person name="Sittihan S."/>
            <person name="Ruangsuj P."/>
            <person name="Wanthongcharoen S."/>
            <person name="Thongpramul N."/>
            <person name="Pimmason S."/>
            <person name="Yu B."/>
            <person name="Yasawong M."/>
        </authorList>
    </citation>
    <scope>NUCLEOTIDE SEQUENCE [LARGE SCALE GENOMIC DNA]</scope>
    <source>
        <strain evidence="19 20">IM0101</strain>
    </source>
</reference>
<comment type="similarity">
    <text evidence="2 15">Belongs to the nitrite and sulfite reductase 4Fe-4S domain family.</text>
</comment>
<dbReference type="HAMAP" id="MF_01540">
    <property type="entry name" value="CysI"/>
    <property type="match status" value="1"/>
</dbReference>
<dbReference type="Proteomes" id="UP000275076">
    <property type="component" value="Unassembled WGS sequence"/>
</dbReference>
<feature type="region of interest" description="Disordered" evidence="16">
    <location>
        <begin position="1"/>
        <end position="23"/>
    </location>
</feature>
<dbReference type="NCBIfam" id="NF010029">
    <property type="entry name" value="PRK13504.1"/>
    <property type="match status" value="1"/>
</dbReference>
<dbReference type="NCBIfam" id="TIGR02041">
    <property type="entry name" value="CysI"/>
    <property type="match status" value="1"/>
</dbReference>
<evidence type="ECO:0000256" key="14">
    <source>
        <dbReference type="ARBA" id="ARBA00062253"/>
    </source>
</evidence>
<evidence type="ECO:0000256" key="6">
    <source>
        <dbReference type="ARBA" id="ARBA00022723"/>
    </source>
</evidence>
<dbReference type="SUPFAM" id="SSF56014">
    <property type="entry name" value="Nitrite and sulphite reductase 4Fe-4S domain-like"/>
    <property type="match status" value="2"/>
</dbReference>
<dbReference type="OrthoDB" id="9803707at2"/>
<keyword evidence="7 15" id="KW-0521">NADP</keyword>
<keyword evidence="4 15" id="KW-0028">Amino-acid biosynthesis</keyword>
<dbReference type="Gene3D" id="3.30.413.10">
    <property type="entry name" value="Sulfite Reductase Hemoprotein, domain 1"/>
    <property type="match status" value="2"/>
</dbReference>
<feature type="compositionally biased region" description="Polar residues" evidence="16">
    <location>
        <begin position="1"/>
        <end position="14"/>
    </location>
</feature>
<dbReference type="EC" id="1.8.1.2" evidence="15"/>
<evidence type="ECO:0000256" key="7">
    <source>
        <dbReference type="ARBA" id="ARBA00022857"/>
    </source>
</evidence>
<dbReference type="GO" id="GO:0046872">
    <property type="term" value="F:metal ion binding"/>
    <property type="evidence" value="ECO:0007669"/>
    <property type="project" value="UniProtKB-KW"/>
</dbReference>
<dbReference type="InterPro" id="IPR006067">
    <property type="entry name" value="NO2/SO3_Rdtase_4Fe4S_dom"/>
</dbReference>
<keyword evidence="9 15" id="KW-0408">Iron</keyword>
<dbReference type="FunFam" id="3.30.413.10:FF:000004">
    <property type="entry name" value="Sulfite reductase [NADPH] hemoprotein beta-component"/>
    <property type="match status" value="1"/>
</dbReference>
<comment type="caution">
    <text evidence="19">The sequence shown here is derived from an EMBL/GenBank/DDBJ whole genome shotgun (WGS) entry which is preliminary data.</text>
</comment>
<keyword evidence="8 15" id="KW-0560">Oxidoreductase</keyword>
<evidence type="ECO:0000256" key="16">
    <source>
        <dbReference type="SAM" id="MobiDB-lite"/>
    </source>
</evidence>
<dbReference type="GO" id="GO:0019344">
    <property type="term" value="P:cysteine biosynthetic process"/>
    <property type="evidence" value="ECO:0007669"/>
    <property type="project" value="UniProtKB-KW"/>
</dbReference>
<gene>
    <name evidence="15 19" type="primary">cysI</name>
    <name evidence="19" type="ORF">D7Z54_08275</name>
</gene>
<feature type="binding site" evidence="15">
    <location>
        <position position="439"/>
    </location>
    <ligand>
        <name>[4Fe-4S] cluster</name>
        <dbReference type="ChEBI" id="CHEBI:49883"/>
    </ligand>
</feature>
<comment type="pathway">
    <text evidence="1 15">Sulfur metabolism; hydrogen sulfide biosynthesis; hydrogen sulfide from sulfite (NADPH route): step 1/1.</text>
</comment>
<proteinExistence type="inferred from homology"/>
<sequence>MQKNNTAPTQSGPPSDNERIKRESNYLRGTLEESLADPLTASVSADDAQLTKFHGSYMQDDRDLRNERRKQKLEPAYSFMVRVRIPGGVLTPEQWLTMDRVAHDYGNQTLRLTTRQTFQMHGILKWNMKNNMKAINEAMMDTIAACGDVNRNVMNNPNPYQSEVHAQVQKHAQDISDHLLPKTRAYHEIWLDEEKIVDGSQAQEEVEPIYKELYLPRKFKIGIAVPPSNDIDVFSQDIGLIAIVEDGELQGYNIAVGGGMGMTHGETDTYPQLARVIGFCKPEDILEVAENIVTIQRDYGNRSNRKNARFKYTVDALGLDWVKSELNTRLGWNLEEERSYHFDHNGDRYGWVKGTNNRWHLTLFIQNGRIKDSEDYQLMTALREIANIHTGDFRITPNQNVVIGNVTSQKKTKINELIEEYGLSDGNRDSALRRNAMACVSFPTCGLAMAESERYLPSLIDKLETITEEAGLKDDEITIRMTGCPNGCARPALAEIGFIGKGPGKYNMYMGAGFAGERLNKLYLENVGEEEILQSLRPILFEYAKERTEGEHFGDYVVRAGHVKEVQSGLDFHSE</sequence>
<dbReference type="Pfam" id="PF01077">
    <property type="entry name" value="NIR_SIR"/>
    <property type="match status" value="1"/>
</dbReference>
<comment type="cofactor">
    <cofactor evidence="15">
        <name>[4Fe-4S] cluster</name>
        <dbReference type="ChEBI" id="CHEBI:49883"/>
    </cofactor>
    <text evidence="15">Binds 1 [4Fe-4S] cluster per subunit.</text>
</comment>
<evidence type="ECO:0000256" key="13">
    <source>
        <dbReference type="ARBA" id="ARBA00057160"/>
    </source>
</evidence>
<keyword evidence="5 15" id="KW-0349">Heme</keyword>
<dbReference type="GO" id="GO:0020037">
    <property type="term" value="F:heme binding"/>
    <property type="evidence" value="ECO:0007669"/>
    <property type="project" value="InterPro"/>
</dbReference>
<dbReference type="UniPathway" id="UPA00140">
    <property type="reaction ID" value="UER00207"/>
</dbReference>
<evidence type="ECO:0000259" key="18">
    <source>
        <dbReference type="Pfam" id="PF03460"/>
    </source>
</evidence>
<organism evidence="19 20">
    <name type="scientific">Salibacterium salarium</name>
    <dbReference type="NCBI Taxonomy" id="284579"/>
    <lineage>
        <taxon>Bacteria</taxon>
        <taxon>Bacillati</taxon>
        <taxon>Bacillota</taxon>
        <taxon>Bacilli</taxon>
        <taxon>Bacillales</taxon>
        <taxon>Bacillaceae</taxon>
    </lineage>
</organism>
<evidence type="ECO:0000256" key="9">
    <source>
        <dbReference type="ARBA" id="ARBA00023004"/>
    </source>
</evidence>
<dbReference type="GO" id="GO:0004783">
    <property type="term" value="F:sulfite reductase (NADPH) activity"/>
    <property type="evidence" value="ECO:0007669"/>
    <property type="project" value="UniProtKB-UniRule"/>
</dbReference>
<keyword evidence="11 15" id="KW-0198">Cysteine biosynthesis</keyword>
<dbReference type="EMBL" id="RBVX01000006">
    <property type="protein sequence ID" value="RSL33686.1"/>
    <property type="molecule type" value="Genomic_DNA"/>
</dbReference>
<evidence type="ECO:0000256" key="11">
    <source>
        <dbReference type="ARBA" id="ARBA00023192"/>
    </source>
</evidence>
<dbReference type="GO" id="GO:0000103">
    <property type="term" value="P:sulfate assimilation"/>
    <property type="evidence" value="ECO:0007669"/>
    <property type="project" value="UniProtKB-UniRule"/>
</dbReference>
<evidence type="ECO:0000256" key="10">
    <source>
        <dbReference type="ARBA" id="ARBA00023014"/>
    </source>
</evidence>
<dbReference type="SUPFAM" id="SSF55124">
    <property type="entry name" value="Nitrite/Sulfite reductase N-terminal domain-like"/>
    <property type="match status" value="2"/>
</dbReference>
<comment type="catalytic activity">
    <reaction evidence="12 15">
        <text>hydrogen sulfide + 3 NADP(+) + 3 H2O = sulfite + 3 NADPH + 4 H(+)</text>
        <dbReference type="Rhea" id="RHEA:13801"/>
        <dbReference type="ChEBI" id="CHEBI:15377"/>
        <dbReference type="ChEBI" id="CHEBI:15378"/>
        <dbReference type="ChEBI" id="CHEBI:17359"/>
        <dbReference type="ChEBI" id="CHEBI:29919"/>
        <dbReference type="ChEBI" id="CHEBI:57783"/>
        <dbReference type="ChEBI" id="CHEBI:58349"/>
        <dbReference type="EC" id="1.8.1.2"/>
    </reaction>
</comment>
<dbReference type="AlphaFoldDB" id="A0A3R9P8F7"/>
<accession>A0A3R9P8F7</accession>
<keyword evidence="6 15" id="KW-0479">Metal-binding</keyword>
<dbReference type="PANTHER" id="PTHR11493:SF47">
    <property type="entry name" value="SULFITE REDUCTASE [NADPH] SUBUNIT BETA"/>
    <property type="match status" value="1"/>
</dbReference>
<dbReference type="PRINTS" id="PR00397">
    <property type="entry name" value="SIROHAEM"/>
</dbReference>
<feature type="binding site" evidence="15">
    <location>
        <position position="484"/>
    </location>
    <ligand>
        <name>[4Fe-4S] cluster</name>
        <dbReference type="ChEBI" id="CHEBI:49883"/>
    </ligand>
</feature>
<keyword evidence="10 15" id="KW-0411">Iron-sulfur</keyword>
<dbReference type="GO" id="GO:0070814">
    <property type="term" value="P:hydrogen sulfide biosynthetic process"/>
    <property type="evidence" value="ECO:0007669"/>
    <property type="project" value="UniProtKB-UniRule"/>
</dbReference>
<evidence type="ECO:0000256" key="15">
    <source>
        <dbReference type="HAMAP-Rule" id="MF_01540"/>
    </source>
</evidence>
<dbReference type="InterPro" id="IPR045169">
    <property type="entry name" value="NO2/SO3_Rdtase_4Fe4S_prot"/>
</dbReference>
<keyword evidence="3 15" id="KW-0004">4Fe-4S</keyword>
<dbReference type="Pfam" id="PF03460">
    <property type="entry name" value="NIR_SIR_ferr"/>
    <property type="match status" value="2"/>
</dbReference>
<dbReference type="GO" id="GO:0050661">
    <property type="term" value="F:NADP binding"/>
    <property type="evidence" value="ECO:0007669"/>
    <property type="project" value="InterPro"/>
</dbReference>
<protein>
    <recommendedName>
        <fullName evidence="15">Sulfite reductase [NADPH] hemoprotein beta-component</fullName>
        <shortName evidence="15">SiR-HP</shortName>
        <shortName evidence="15">SiRHP</shortName>
        <ecNumber evidence="15">1.8.1.2</ecNumber>
    </recommendedName>
</protein>
<dbReference type="GO" id="GO:0051539">
    <property type="term" value="F:4 iron, 4 sulfur cluster binding"/>
    <property type="evidence" value="ECO:0007669"/>
    <property type="project" value="UniProtKB-KW"/>
</dbReference>
<name>A0A3R9P8F7_9BACI</name>
<feature type="domain" description="Nitrite/Sulfite reductase ferredoxin-like" evidence="18">
    <location>
        <begin position="357"/>
        <end position="420"/>
    </location>
</feature>
<evidence type="ECO:0000256" key="5">
    <source>
        <dbReference type="ARBA" id="ARBA00022617"/>
    </source>
</evidence>
<evidence type="ECO:0000313" key="19">
    <source>
        <dbReference type="EMBL" id="RSL33686.1"/>
    </source>
</evidence>
<comment type="cofactor">
    <cofactor evidence="15">
        <name>siroheme</name>
        <dbReference type="ChEBI" id="CHEBI:60052"/>
    </cofactor>
    <text evidence="15">Binds 1 siroheme per subunit.</text>
</comment>
<comment type="function">
    <text evidence="13 15">Component of the sulfite reductase complex that catalyzes the 6-electron reduction of sulfite to sulfide. This is one of several activities required for the biosynthesis of L-cysteine from sulfate.</text>
</comment>
<evidence type="ECO:0000313" key="20">
    <source>
        <dbReference type="Proteomes" id="UP000275076"/>
    </source>
</evidence>
<feature type="domain" description="Nitrite/sulphite reductase 4Fe-4S" evidence="17">
    <location>
        <begin position="175"/>
        <end position="333"/>
    </location>
</feature>
<dbReference type="InterPro" id="IPR011786">
    <property type="entry name" value="CysI"/>
</dbReference>
<feature type="binding site" evidence="15">
    <location>
        <position position="488"/>
    </location>
    <ligand>
        <name>[4Fe-4S] cluster</name>
        <dbReference type="ChEBI" id="CHEBI:49883"/>
    </ligand>
</feature>
<dbReference type="GO" id="GO:0050311">
    <property type="term" value="F:sulfite reductase (ferredoxin) activity"/>
    <property type="evidence" value="ECO:0007669"/>
    <property type="project" value="TreeGrafter"/>
</dbReference>